<accession>A0A0A5G979</accession>
<keyword evidence="5 6" id="KW-0472">Membrane</keyword>
<dbReference type="PANTHER" id="PTHR21716">
    <property type="entry name" value="TRANSMEMBRANE PROTEIN"/>
    <property type="match status" value="1"/>
</dbReference>
<evidence type="ECO:0000256" key="5">
    <source>
        <dbReference type="ARBA" id="ARBA00023136"/>
    </source>
</evidence>
<reference evidence="7 8" key="1">
    <citation type="submission" date="2013-08" db="EMBL/GenBank/DDBJ databases">
        <authorList>
            <person name="Huang J."/>
            <person name="Wang G."/>
        </authorList>
    </citation>
    <scope>NUCLEOTIDE SEQUENCE [LARGE SCALE GENOMIC DNA]</scope>
    <source>
        <strain evidence="7 8">JSM 072002</strain>
    </source>
</reference>
<organism evidence="7 8">
    <name type="scientific">Pontibacillus litoralis JSM 072002</name>
    <dbReference type="NCBI Taxonomy" id="1385512"/>
    <lineage>
        <taxon>Bacteria</taxon>
        <taxon>Bacillati</taxon>
        <taxon>Bacillota</taxon>
        <taxon>Bacilli</taxon>
        <taxon>Bacillales</taxon>
        <taxon>Bacillaceae</taxon>
        <taxon>Pontibacillus</taxon>
    </lineage>
</organism>
<protein>
    <submittedName>
        <fullName evidence="7">Membrane protein</fullName>
    </submittedName>
</protein>
<dbReference type="STRING" id="1385512.N784_07845"/>
<evidence type="ECO:0000256" key="1">
    <source>
        <dbReference type="ARBA" id="ARBA00004141"/>
    </source>
</evidence>
<evidence type="ECO:0000256" key="6">
    <source>
        <dbReference type="SAM" id="Phobius"/>
    </source>
</evidence>
<dbReference type="AlphaFoldDB" id="A0A0A5G979"/>
<dbReference type="eggNOG" id="COG0628">
    <property type="taxonomic scope" value="Bacteria"/>
</dbReference>
<comment type="caution">
    <text evidence="7">The sequence shown here is derived from an EMBL/GenBank/DDBJ whole genome shotgun (WGS) entry which is preliminary data.</text>
</comment>
<dbReference type="InterPro" id="IPR014227">
    <property type="entry name" value="YtvI-like"/>
</dbReference>
<feature type="transmembrane region" description="Helical" evidence="6">
    <location>
        <begin position="9"/>
        <end position="27"/>
    </location>
</feature>
<keyword evidence="8" id="KW-1185">Reference proteome</keyword>
<comment type="similarity">
    <text evidence="2">Belongs to the autoinducer-2 exporter (AI-2E) (TC 2.A.86) family.</text>
</comment>
<feature type="transmembrane region" description="Helical" evidence="6">
    <location>
        <begin position="62"/>
        <end position="81"/>
    </location>
</feature>
<gene>
    <name evidence="7" type="ORF">N784_07845</name>
</gene>
<evidence type="ECO:0000256" key="2">
    <source>
        <dbReference type="ARBA" id="ARBA00009773"/>
    </source>
</evidence>
<dbReference type="PANTHER" id="PTHR21716:SF68">
    <property type="entry name" value="TRANSPORT PROTEIN YTVI-RELATED"/>
    <property type="match status" value="1"/>
</dbReference>
<dbReference type="GO" id="GO:0055085">
    <property type="term" value="P:transmembrane transport"/>
    <property type="evidence" value="ECO:0007669"/>
    <property type="project" value="TreeGrafter"/>
</dbReference>
<dbReference type="OrthoDB" id="9774361at2"/>
<feature type="transmembrane region" description="Helical" evidence="6">
    <location>
        <begin position="208"/>
        <end position="235"/>
    </location>
</feature>
<evidence type="ECO:0000256" key="3">
    <source>
        <dbReference type="ARBA" id="ARBA00022692"/>
    </source>
</evidence>
<dbReference type="NCBIfam" id="TIGR02872">
    <property type="entry name" value="spore_ytvI"/>
    <property type="match status" value="1"/>
</dbReference>
<feature type="transmembrane region" description="Helical" evidence="6">
    <location>
        <begin position="159"/>
        <end position="178"/>
    </location>
</feature>
<dbReference type="RefSeq" id="WP_036832243.1">
    <property type="nucleotide sequence ID" value="NZ_AVPG01000002.1"/>
</dbReference>
<feature type="transmembrane region" description="Helical" evidence="6">
    <location>
        <begin position="241"/>
        <end position="262"/>
    </location>
</feature>
<dbReference type="EMBL" id="AVPG01000002">
    <property type="protein sequence ID" value="KGX88574.1"/>
    <property type="molecule type" value="Genomic_DNA"/>
</dbReference>
<keyword evidence="4 6" id="KW-1133">Transmembrane helix</keyword>
<name>A0A0A5G979_9BACI</name>
<evidence type="ECO:0000313" key="8">
    <source>
        <dbReference type="Proteomes" id="UP000030401"/>
    </source>
</evidence>
<comment type="subcellular location">
    <subcellularLocation>
        <location evidence="1">Membrane</location>
        <topology evidence="1">Multi-pass membrane protein</topology>
    </subcellularLocation>
</comment>
<dbReference type="GO" id="GO:0016020">
    <property type="term" value="C:membrane"/>
    <property type="evidence" value="ECO:0007669"/>
    <property type="project" value="UniProtKB-SubCell"/>
</dbReference>
<evidence type="ECO:0000313" key="7">
    <source>
        <dbReference type="EMBL" id="KGX88574.1"/>
    </source>
</evidence>
<dbReference type="InterPro" id="IPR002549">
    <property type="entry name" value="AI-2E-like"/>
</dbReference>
<dbReference type="Proteomes" id="UP000030401">
    <property type="component" value="Unassembled WGS sequence"/>
</dbReference>
<feature type="transmembrane region" description="Helical" evidence="6">
    <location>
        <begin position="311"/>
        <end position="337"/>
    </location>
</feature>
<evidence type="ECO:0000256" key="4">
    <source>
        <dbReference type="ARBA" id="ARBA00022989"/>
    </source>
</evidence>
<proteinExistence type="inferred from homology"/>
<keyword evidence="3 6" id="KW-0812">Transmembrane</keyword>
<feature type="transmembrane region" description="Helical" evidence="6">
    <location>
        <begin position="269"/>
        <end position="291"/>
    </location>
</feature>
<sequence>MFRYLSKKQWIILLISIILIIAAYFLIPISIPIILAFITALFLNPAVRLCQHRLKWKRKLSVIFVYITFLIILSVAGTFLITKAVSQIATFIDKAPSYVAQVEDFFSEWEEDTIQFKEQFPPQLVKQVENGFQSSLEQFKDSINEKSNLTEIAGFFSSIPNYLISFLIYLIALFLFMLDMPRLRAKAYEHMTVQTAEKVHFMNARLTYVVLGFLKAQFLVSIIIFIATLIGLLIIAPEVALIMSIIVWLIDFIPIIGSIAIIGPWSVYMFIVGDLFMGTQLAILAIVLLAIRRTVEPKVMGSHIGLSPLATLISMYLGLKIFGILGFFIGPLFVIAFNSAKEAGIIKLNFKI</sequence>
<dbReference type="Pfam" id="PF01594">
    <property type="entry name" value="AI-2E_transport"/>
    <property type="match status" value="1"/>
</dbReference>